<evidence type="ECO:0000313" key="1">
    <source>
        <dbReference type="EMBL" id="SIR87297.1"/>
    </source>
</evidence>
<accession>A0A1N7EGU4</accession>
<name>A0A1N7EGU4_9EURY</name>
<protein>
    <submittedName>
        <fullName evidence="1">Uncharacterized protein</fullName>
    </submittedName>
</protein>
<gene>
    <name evidence="1" type="ORF">SAMN05421858_4228</name>
</gene>
<keyword evidence="2" id="KW-1185">Reference proteome</keyword>
<reference evidence="2" key="1">
    <citation type="submission" date="2017-01" db="EMBL/GenBank/DDBJ databases">
        <authorList>
            <person name="Varghese N."/>
            <person name="Submissions S."/>
        </authorList>
    </citation>
    <scope>NUCLEOTIDE SEQUENCE [LARGE SCALE GENOMIC DNA]</scope>
    <source>
        <strain evidence="2">CGMCC 1.7737</strain>
    </source>
</reference>
<sequence>MGLLIGEPTSYMSHYEAVFEIESKSDAEAIRLLAEQVYDALREETREIYRDEDSSTEMLETFEAIRNATRRPTPGTLTIHYDQHDEAFEE</sequence>
<proteinExistence type="predicted"/>
<dbReference type="EMBL" id="FTNO01000006">
    <property type="protein sequence ID" value="SIR87297.1"/>
    <property type="molecule type" value="Genomic_DNA"/>
</dbReference>
<dbReference type="Proteomes" id="UP000186914">
    <property type="component" value="Unassembled WGS sequence"/>
</dbReference>
<organism evidence="1 2">
    <name type="scientific">Haladaptatus litoreus</name>
    <dbReference type="NCBI Taxonomy" id="553468"/>
    <lineage>
        <taxon>Archaea</taxon>
        <taxon>Methanobacteriati</taxon>
        <taxon>Methanobacteriota</taxon>
        <taxon>Stenosarchaea group</taxon>
        <taxon>Halobacteria</taxon>
        <taxon>Halobacteriales</taxon>
        <taxon>Haladaptataceae</taxon>
        <taxon>Haladaptatus</taxon>
    </lineage>
</organism>
<dbReference type="AlphaFoldDB" id="A0A1N7EGU4"/>
<evidence type="ECO:0000313" key="2">
    <source>
        <dbReference type="Proteomes" id="UP000186914"/>
    </source>
</evidence>